<evidence type="ECO:0000259" key="1">
    <source>
        <dbReference type="Pfam" id="PF00078"/>
    </source>
</evidence>
<dbReference type="InterPro" id="IPR043502">
    <property type="entry name" value="DNA/RNA_pol_sf"/>
</dbReference>
<dbReference type="AlphaFoldDB" id="A0A0R0LW22"/>
<dbReference type="CDD" id="cd01647">
    <property type="entry name" value="RT_LTR"/>
    <property type="match status" value="1"/>
</dbReference>
<sequence length="630" mass="73320">KSSESITNRITEMINHQKPDSSTMQSTNKSTFPQSIFVRHAMGLSVPIQQGNLNSDLNKLARTRWNLREVLPVDSATYQIFKTTEIVSDLGIGNLKIKRQVPILESLSQDVFKYKKMFDVLIKELNINSEQQLMFLQAHVDIKIKTKLKESKTYEEMFEQILRCKYKRKYAEQLEAMLFKTKQVYYPFIKEFKDQINAISDRVAVADGLSKIEKKRLRKKAFLRGLHPETEMLVAKENLQKPKEIQRMIQNIERVLMKQNKPRLFDGKIKKKSNEKDSVPYKSDKKIKKVNSNINAVSTESLPRLNVRLDEYFYQALFDIGASASFINEELVNKHKLSVHQSGNKEYAVFGNGTREMIKGKVKLQVEFDEGKSKKLTEIFMNVVSMQEQIIIGWDVIQSNNLQINDKIFTLKICKDSSMDTVSIKSDQDAQPLQQKLFEIFNQYQVKVNKTQPIKDEIFSIVLTSTQVPKVKKYNLPLYKHEKFKTELDLLEKEGIIRQSKSRYGSPCFTEDKDDGGLRILIDYRELNKITEDGYNSFPTVFDAFHKMGGCKHFSKLDLRKGYYQVTLNEEDSEKTAFVTPFGKYEWTRIPLGLKNPPKVFHNIITRCLHDLNNVAVFIDDIIIFFKNRR</sequence>
<accession>A0A0R0LW22</accession>
<gene>
    <name evidence="2" type="ORF">M153_9140003842</name>
</gene>
<dbReference type="SUPFAM" id="SSF50630">
    <property type="entry name" value="Acid proteases"/>
    <property type="match status" value="1"/>
</dbReference>
<comment type="caution">
    <text evidence="2">The sequence shown here is derived from an EMBL/GenBank/DDBJ whole genome shotgun (WGS) entry which is preliminary data.</text>
</comment>
<feature type="domain" description="Reverse transcriptase" evidence="1">
    <location>
        <begin position="513"/>
        <end position="629"/>
    </location>
</feature>
<feature type="non-terminal residue" evidence="2">
    <location>
        <position position="1"/>
    </location>
</feature>
<keyword evidence="3" id="KW-1185">Reference proteome</keyword>
<dbReference type="Gene3D" id="2.40.70.10">
    <property type="entry name" value="Acid Proteases"/>
    <property type="match status" value="1"/>
</dbReference>
<dbReference type="SUPFAM" id="SSF56672">
    <property type="entry name" value="DNA/RNA polymerases"/>
    <property type="match status" value="1"/>
</dbReference>
<dbReference type="Proteomes" id="UP000051530">
    <property type="component" value="Unassembled WGS sequence"/>
</dbReference>
<organism evidence="2 3">
    <name type="scientific">Pseudoloma neurophilia</name>
    <dbReference type="NCBI Taxonomy" id="146866"/>
    <lineage>
        <taxon>Eukaryota</taxon>
        <taxon>Fungi</taxon>
        <taxon>Fungi incertae sedis</taxon>
        <taxon>Microsporidia</taxon>
        <taxon>Pseudoloma</taxon>
    </lineage>
</organism>
<dbReference type="InterPro" id="IPR053134">
    <property type="entry name" value="RNA-dir_DNA_polymerase"/>
</dbReference>
<dbReference type="CDD" id="cd00303">
    <property type="entry name" value="retropepsin_like"/>
    <property type="match status" value="1"/>
</dbReference>
<reference evidence="2 3" key="1">
    <citation type="submission" date="2015-07" db="EMBL/GenBank/DDBJ databases">
        <title>The genome of Pseudoloma neurophilia, a relevant intracellular parasite of the zebrafish.</title>
        <authorList>
            <person name="Ndikumana S."/>
            <person name="Pelin A."/>
            <person name="Sanders J."/>
            <person name="Corradi N."/>
        </authorList>
    </citation>
    <scope>NUCLEOTIDE SEQUENCE [LARGE SCALE GENOMIC DNA]</scope>
    <source>
        <strain evidence="2 3">MK1</strain>
    </source>
</reference>
<evidence type="ECO:0000313" key="3">
    <source>
        <dbReference type="Proteomes" id="UP000051530"/>
    </source>
</evidence>
<name>A0A0R0LW22_9MICR</name>
<dbReference type="Pfam" id="PF00078">
    <property type="entry name" value="RVT_1"/>
    <property type="match status" value="1"/>
</dbReference>
<protein>
    <submittedName>
        <fullName evidence="2">Putative transposable element</fullName>
    </submittedName>
</protein>
<dbReference type="Gene3D" id="3.30.70.270">
    <property type="match status" value="1"/>
</dbReference>
<dbReference type="EMBL" id="LGUB01000351">
    <property type="protein sequence ID" value="KRH93400.1"/>
    <property type="molecule type" value="Genomic_DNA"/>
</dbReference>
<dbReference type="Gene3D" id="3.10.10.10">
    <property type="entry name" value="HIV Type 1 Reverse Transcriptase, subunit A, domain 1"/>
    <property type="match status" value="1"/>
</dbReference>
<evidence type="ECO:0000313" key="2">
    <source>
        <dbReference type="EMBL" id="KRH93400.1"/>
    </source>
</evidence>
<dbReference type="PANTHER" id="PTHR24559">
    <property type="entry name" value="TRANSPOSON TY3-I GAG-POL POLYPROTEIN"/>
    <property type="match status" value="1"/>
</dbReference>
<dbReference type="VEuPathDB" id="MicrosporidiaDB:M153_9140003842"/>
<proteinExistence type="predicted"/>
<dbReference type="OrthoDB" id="7616694at2759"/>
<dbReference type="InterPro" id="IPR000477">
    <property type="entry name" value="RT_dom"/>
</dbReference>
<dbReference type="InterPro" id="IPR043128">
    <property type="entry name" value="Rev_trsase/Diguanyl_cyclase"/>
</dbReference>
<dbReference type="PANTHER" id="PTHR24559:SF444">
    <property type="entry name" value="REVERSE TRANSCRIPTASE DOMAIN-CONTAINING PROTEIN"/>
    <property type="match status" value="1"/>
</dbReference>
<dbReference type="InterPro" id="IPR021109">
    <property type="entry name" value="Peptidase_aspartic_dom_sf"/>
</dbReference>